<evidence type="ECO:0000313" key="6">
    <source>
        <dbReference type="Proteomes" id="UP000440578"/>
    </source>
</evidence>
<comment type="caution">
    <text evidence="5">The sequence shown here is derived from an EMBL/GenBank/DDBJ whole genome shotgun (WGS) entry which is preliminary data.</text>
</comment>
<name>A0A6A4W012_AMPAM</name>
<dbReference type="PROSITE" id="PS50021">
    <property type="entry name" value="CH"/>
    <property type="match status" value="1"/>
</dbReference>
<proteinExistence type="inferred from homology"/>
<dbReference type="FunFam" id="1.10.418.10:FF:000009">
    <property type="entry name" value="smoothelin isoform X2"/>
    <property type="match status" value="1"/>
</dbReference>
<dbReference type="PANTHER" id="PTHR23167:SF88">
    <property type="entry name" value="CALPONIN-HOMOLOGY (CH) DOMAIN-CONTAINING PROTEIN"/>
    <property type="match status" value="1"/>
</dbReference>
<dbReference type="PANTHER" id="PTHR23167">
    <property type="entry name" value="CALPONIN HOMOLOGY DOMAIN-CONTAINING PROTEIN DDB_G0272472-RELATED"/>
    <property type="match status" value="1"/>
</dbReference>
<dbReference type="OrthoDB" id="10017054at2759"/>
<evidence type="ECO:0000259" key="4">
    <source>
        <dbReference type="PROSITE" id="PS50021"/>
    </source>
</evidence>
<evidence type="ECO:0000256" key="3">
    <source>
        <dbReference type="ARBA" id="ARBA00061655"/>
    </source>
</evidence>
<comment type="similarity">
    <text evidence="3">Belongs to the smoothelin family.</text>
</comment>
<gene>
    <name evidence="5" type="primary">SMTNL1</name>
    <name evidence="5" type="ORF">FJT64_026298</name>
</gene>
<organism evidence="5 6">
    <name type="scientific">Amphibalanus amphitrite</name>
    <name type="common">Striped barnacle</name>
    <name type="synonym">Balanus amphitrite</name>
    <dbReference type="NCBI Taxonomy" id="1232801"/>
    <lineage>
        <taxon>Eukaryota</taxon>
        <taxon>Metazoa</taxon>
        <taxon>Ecdysozoa</taxon>
        <taxon>Arthropoda</taxon>
        <taxon>Crustacea</taxon>
        <taxon>Multicrustacea</taxon>
        <taxon>Cirripedia</taxon>
        <taxon>Thoracica</taxon>
        <taxon>Thoracicalcarea</taxon>
        <taxon>Balanomorpha</taxon>
        <taxon>Balanoidea</taxon>
        <taxon>Balanidae</taxon>
        <taxon>Amphibalaninae</taxon>
        <taxon>Amphibalanus</taxon>
    </lineage>
</organism>
<dbReference type="Pfam" id="PF00307">
    <property type="entry name" value="CH"/>
    <property type="match status" value="1"/>
</dbReference>
<keyword evidence="2" id="KW-0175">Coiled coil</keyword>
<dbReference type="InterPro" id="IPR001715">
    <property type="entry name" value="CH_dom"/>
</dbReference>
<dbReference type="EMBL" id="VIIS01001172">
    <property type="protein sequence ID" value="KAF0301367.1"/>
    <property type="molecule type" value="Genomic_DNA"/>
</dbReference>
<feature type="domain" description="Calponin-homology (CH)" evidence="4">
    <location>
        <begin position="1"/>
        <end position="101"/>
    </location>
</feature>
<evidence type="ECO:0000256" key="1">
    <source>
        <dbReference type="ARBA" id="ARBA00022553"/>
    </source>
</evidence>
<dbReference type="Proteomes" id="UP000440578">
    <property type="component" value="Unassembled WGS sequence"/>
</dbReference>
<reference evidence="5 6" key="1">
    <citation type="submission" date="2019-07" db="EMBL/GenBank/DDBJ databases">
        <title>Draft genome assembly of a fouling barnacle, Amphibalanus amphitrite (Darwin, 1854): The first reference genome for Thecostraca.</title>
        <authorList>
            <person name="Kim W."/>
        </authorList>
    </citation>
    <scope>NUCLEOTIDE SEQUENCE [LARGE SCALE GENOMIC DNA]</scope>
    <source>
        <strain evidence="5">SNU_AA5</strain>
        <tissue evidence="5">Soma without cirri and trophi</tissue>
    </source>
</reference>
<dbReference type="AlphaFoldDB" id="A0A6A4W012"/>
<protein>
    <submittedName>
        <fullName evidence="5">Smoothelin-like protein 1</fullName>
    </submittedName>
</protein>
<dbReference type="InterPro" id="IPR036872">
    <property type="entry name" value="CH_dom_sf"/>
</dbReference>
<dbReference type="InterPro" id="IPR050540">
    <property type="entry name" value="F-actin_Monoox_Mical"/>
</dbReference>
<dbReference type="SMART" id="SM00033">
    <property type="entry name" value="CH"/>
    <property type="match status" value="1"/>
</dbReference>
<evidence type="ECO:0000256" key="2">
    <source>
        <dbReference type="ARBA" id="ARBA00023054"/>
    </source>
</evidence>
<accession>A0A6A4W012</accession>
<keyword evidence="6" id="KW-1185">Reference proteome</keyword>
<dbReference type="Gene3D" id="1.10.418.10">
    <property type="entry name" value="Calponin-like domain"/>
    <property type="match status" value="1"/>
</dbReference>
<evidence type="ECO:0000313" key="5">
    <source>
        <dbReference type="EMBL" id="KAF0301367.1"/>
    </source>
</evidence>
<sequence length="101" mass="12000">MLFWVQCRLRDYKTIKVENFSTSWADGMAFCALIHHFFPDAFDFNKLDPRNRRYNFDLAFRTADQRAGIFPLLDADDMVSMEKPDWKSVFAYIQSIYAVLK</sequence>
<keyword evidence="1" id="KW-0597">Phosphoprotein</keyword>
<dbReference type="SUPFAM" id="SSF47576">
    <property type="entry name" value="Calponin-homology domain, CH-domain"/>
    <property type="match status" value="1"/>
</dbReference>